<name>A0ABD6XEJ1_9LACO</name>
<organism evidence="2 3">
    <name type="scientific">Ligilactobacillus salivarius</name>
    <dbReference type="NCBI Taxonomy" id="1624"/>
    <lineage>
        <taxon>Bacteria</taxon>
        <taxon>Bacillati</taxon>
        <taxon>Bacillota</taxon>
        <taxon>Bacilli</taxon>
        <taxon>Lactobacillales</taxon>
        <taxon>Lactobacillaceae</taxon>
        <taxon>Ligilactobacillus</taxon>
    </lineage>
</organism>
<feature type="non-terminal residue" evidence="2">
    <location>
        <position position="1"/>
    </location>
</feature>
<evidence type="ECO:0000313" key="3">
    <source>
        <dbReference type="Proteomes" id="UP000244552"/>
    </source>
</evidence>
<comment type="caution">
    <text evidence="2">The sequence shown here is derived from an EMBL/GenBank/DDBJ whole genome shotgun (WGS) entry which is preliminary data.</text>
</comment>
<dbReference type="EMBL" id="QAGV01000024">
    <property type="protein sequence ID" value="PTR94393.1"/>
    <property type="molecule type" value="Genomic_DNA"/>
</dbReference>
<reference evidence="2 3" key="1">
    <citation type="journal article" date="2018" name="Genome Announc.">
        <title>Fifty-Six Draft Genome Sequences of 10 Lactobacillus Species from 22 Commercial Dietary Supplements.</title>
        <authorList>
            <person name="Gangiredla J."/>
            <person name="Barnaba T.J."/>
            <person name="Mammel M.K."/>
            <person name="Lacher D.W."/>
            <person name="Elkins C.A."/>
            <person name="Lampel K.A."/>
            <person name="Whitehouse C.A."/>
            <person name="Tartera C."/>
        </authorList>
    </citation>
    <scope>NUCLEOTIDE SEQUENCE [LARGE SCALE GENOMIC DNA]</scope>
    <source>
        <strain evidence="2 3">DS11_12</strain>
    </source>
</reference>
<dbReference type="Proteomes" id="UP000244552">
    <property type="component" value="Unassembled WGS sequence"/>
</dbReference>
<sequence>ESQYTEAMRRQLKGYYGKNR</sequence>
<dbReference type="AlphaFoldDB" id="A0ABD6XEJ1"/>
<protein>
    <submittedName>
        <fullName evidence="2">IS200/IS605 family transposase</fullName>
    </submittedName>
</protein>
<proteinExistence type="predicted"/>
<evidence type="ECO:0000256" key="1">
    <source>
        <dbReference type="SAM" id="MobiDB-lite"/>
    </source>
</evidence>
<gene>
    <name evidence="2" type="ORF">DBP89_09995</name>
</gene>
<accession>A0ABD6XEJ1</accession>
<feature type="region of interest" description="Disordered" evidence="1">
    <location>
        <begin position="1"/>
        <end position="20"/>
    </location>
</feature>
<evidence type="ECO:0000313" key="2">
    <source>
        <dbReference type="EMBL" id="PTR94393.1"/>
    </source>
</evidence>